<keyword evidence="3" id="KW-1185">Reference proteome</keyword>
<evidence type="ECO:0000313" key="3">
    <source>
        <dbReference type="Proteomes" id="UP001469553"/>
    </source>
</evidence>
<comment type="caution">
    <text evidence="2">The sequence shown here is derived from an EMBL/GenBank/DDBJ whole genome shotgun (WGS) entry which is preliminary data.</text>
</comment>
<organism evidence="2 3">
    <name type="scientific">Ameca splendens</name>
    <dbReference type="NCBI Taxonomy" id="208324"/>
    <lineage>
        <taxon>Eukaryota</taxon>
        <taxon>Metazoa</taxon>
        <taxon>Chordata</taxon>
        <taxon>Craniata</taxon>
        <taxon>Vertebrata</taxon>
        <taxon>Euteleostomi</taxon>
        <taxon>Actinopterygii</taxon>
        <taxon>Neopterygii</taxon>
        <taxon>Teleostei</taxon>
        <taxon>Neoteleostei</taxon>
        <taxon>Acanthomorphata</taxon>
        <taxon>Ovalentaria</taxon>
        <taxon>Atherinomorphae</taxon>
        <taxon>Cyprinodontiformes</taxon>
        <taxon>Goodeidae</taxon>
        <taxon>Ameca</taxon>
    </lineage>
</organism>
<protein>
    <submittedName>
        <fullName evidence="2">Uncharacterized protein</fullName>
    </submittedName>
</protein>
<gene>
    <name evidence="2" type="ORF">AMECASPLE_004353</name>
</gene>
<sequence length="51" mass="5637">FTAGGILGQRQFSPASHRSSDIQILSLQLERAEVTQRPPPPSPKLQLQLLE</sequence>
<dbReference type="Proteomes" id="UP001469553">
    <property type="component" value="Unassembled WGS sequence"/>
</dbReference>
<evidence type="ECO:0000256" key="1">
    <source>
        <dbReference type="SAM" id="MobiDB-lite"/>
    </source>
</evidence>
<dbReference type="EMBL" id="JAHRIP010000184">
    <property type="protein sequence ID" value="MEQ2278919.1"/>
    <property type="molecule type" value="Genomic_DNA"/>
</dbReference>
<accession>A0ABV0XBT9</accession>
<proteinExistence type="predicted"/>
<reference evidence="2 3" key="1">
    <citation type="submission" date="2021-06" db="EMBL/GenBank/DDBJ databases">
        <authorList>
            <person name="Palmer J.M."/>
        </authorList>
    </citation>
    <scope>NUCLEOTIDE SEQUENCE [LARGE SCALE GENOMIC DNA]</scope>
    <source>
        <strain evidence="2 3">AS_MEX2019</strain>
        <tissue evidence="2">Muscle</tissue>
    </source>
</reference>
<evidence type="ECO:0000313" key="2">
    <source>
        <dbReference type="EMBL" id="MEQ2278919.1"/>
    </source>
</evidence>
<feature type="non-terminal residue" evidence="2">
    <location>
        <position position="1"/>
    </location>
</feature>
<feature type="region of interest" description="Disordered" evidence="1">
    <location>
        <begin position="32"/>
        <end position="51"/>
    </location>
</feature>
<name>A0ABV0XBT9_9TELE</name>